<dbReference type="InterPro" id="IPR039748">
    <property type="entry name" value="RPC3"/>
</dbReference>
<comment type="similarity">
    <text evidence="5">Belongs to the eukaryotic RPC3/POLR3C RNA polymerase subunit family.</text>
</comment>
<feature type="region of interest" description="Disordered" evidence="6">
    <location>
        <begin position="203"/>
        <end position="237"/>
    </location>
</feature>
<reference evidence="8" key="1">
    <citation type="submission" date="2022-03" db="EMBL/GenBank/DDBJ databases">
        <title>Draft genome sequence of Aduncisulcus paluster, a free-living microaerophilic Fornicata.</title>
        <authorList>
            <person name="Yuyama I."/>
            <person name="Kume K."/>
            <person name="Tamura T."/>
            <person name="Inagaki Y."/>
            <person name="Hashimoto T."/>
        </authorList>
    </citation>
    <scope>NUCLEOTIDE SEQUENCE</scope>
    <source>
        <strain evidence="8">NY0171</strain>
    </source>
</reference>
<feature type="compositionally biased region" description="Acidic residues" evidence="6">
    <location>
        <begin position="224"/>
        <end position="234"/>
    </location>
</feature>
<accession>A0ABQ5K2N3</accession>
<keyword evidence="4 5" id="KW-0539">Nucleus</keyword>
<dbReference type="Gene3D" id="1.10.10.10">
    <property type="entry name" value="Winged helix-like DNA-binding domain superfamily/Winged helix DNA-binding domain"/>
    <property type="match status" value="1"/>
</dbReference>
<gene>
    <name evidence="8" type="ORF">ADUPG1_013340</name>
</gene>
<evidence type="ECO:0000256" key="5">
    <source>
        <dbReference type="RuleBase" id="RU367076"/>
    </source>
</evidence>
<keyword evidence="2 5" id="KW-0240">DNA-directed RNA polymerase</keyword>
<evidence type="ECO:0000256" key="1">
    <source>
        <dbReference type="ARBA" id="ARBA00004123"/>
    </source>
</evidence>
<proteinExistence type="inferred from homology"/>
<evidence type="ECO:0000256" key="6">
    <source>
        <dbReference type="SAM" id="MobiDB-lite"/>
    </source>
</evidence>
<feature type="compositionally biased region" description="Basic and acidic residues" evidence="6">
    <location>
        <begin position="203"/>
        <end position="223"/>
    </location>
</feature>
<comment type="subunit">
    <text evidence="5">Component of the RNA polymerase III (Pol III) complex consisting of 17 subunits.</text>
</comment>
<evidence type="ECO:0000313" key="9">
    <source>
        <dbReference type="Proteomes" id="UP001057375"/>
    </source>
</evidence>
<sequence>IPFPTISSFLTLLIQNNIVYSISLSKSELRRDGKKHNLLGHASDQPIDIFVVIPSFAVLRLCFPLFTHTLRSKYGSYGESISTLIFANGRICRADILSQLSSRLTGSMGGPTGILGSASFSVSAEPKKDAESLESVLEKMISDGAIVRGNVITGEVVKVVTQSWSGWTGLDDDLESANSKDKKKKERKAKKLAAIAERKRKKAEEAELKRKQREEAERLRKAEEEEEDDDDDVFDLGSSSKRKKQAIVTSSSSSSSIIDLDQRVNLTISLPYVLNILRGNALCHTLSASFSPQCGSIMEAMLAIVGGDVLGCSNMYSGHGKMAEIAQDLGIFTLTLIPELDTGTIHRKMQELQRDHDAMVPWADLRTVLPASSGSSRSSASASSSTISKQSLSSLLDVMERVPGGGVIMRGMREGMWRLEPDECMRLCLARVIEESVRAVHGDEGRRVFRFLNLRDDEWVSDAVVANECLISPQEARPLLVKLVQMGYAEVREISRAADHNPASSLYMFKVADLKKCKSQLFEEVCRIVLNMKTRRDMEEIHPSMCGHGTGEGFRSGKDIDTRDIYLSLREKHTLSLLFYGKRHSGKSTITNSLCGFDDKFIIKPTRGVDTFTTLFKSSETSCPTSFHVRVFDPSGSEDYHEVWEEYAANSSCSVLVLTAQLSMEGGIEYVKECVQSEFMSLLKTNGEWMKKYTKGIIINVITTSNISRYIEPESVAEIDPMSPVRHDYDISSVHGDSVDTSPMFPEPPSFLPPISDTTVDLSISHTDRVYLAREIESLCVKNGMKCDCECINGKDHVAVRRVDIMLLFLHNITRCRAKDCTNEHPLDIRIEKVKLKEREFKLELMKNLWDRIDYKALKELIVVLKLESEDHPLPDDIPEDVSEEFLKNLHFYLFQIDIEKGVLCCQTCKKEYPIKHGIPNMIIGSDECK</sequence>
<feature type="non-terminal residue" evidence="8">
    <location>
        <position position="1"/>
    </location>
</feature>
<dbReference type="InterPro" id="IPR055207">
    <property type="entry name" value="POLR3C_WHD"/>
</dbReference>
<dbReference type="SUPFAM" id="SSF52540">
    <property type="entry name" value="P-loop containing nucleoside triphosphate hydrolases"/>
    <property type="match status" value="1"/>
</dbReference>
<keyword evidence="3 5" id="KW-0804">Transcription</keyword>
<dbReference type="InterPro" id="IPR027417">
    <property type="entry name" value="P-loop_NTPase"/>
</dbReference>
<comment type="caution">
    <text evidence="8">The sequence shown here is derived from an EMBL/GenBank/DDBJ whole genome shotgun (WGS) entry which is preliminary data.</text>
</comment>
<evidence type="ECO:0000256" key="2">
    <source>
        <dbReference type="ARBA" id="ARBA00022478"/>
    </source>
</evidence>
<evidence type="ECO:0000256" key="3">
    <source>
        <dbReference type="ARBA" id="ARBA00023163"/>
    </source>
</evidence>
<comment type="subcellular location">
    <subcellularLocation>
        <location evidence="1 5">Nucleus</location>
    </subcellularLocation>
</comment>
<evidence type="ECO:0000313" key="8">
    <source>
        <dbReference type="EMBL" id="GKT26381.1"/>
    </source>
</evidence>
<organism evidence="8 9">
    <name type="scientific">Aduncisulcus paluster</name>
    <dbReference type="NCBI Taxonomy" id="2918883"/>
    <lineage>
        <taxon>Eukaryota</taxon>
        <taxon>Metamonada</taxon>
        <taxon>Carpediemonas-like organisms</taxon>
        <taxon>Aduncisulcus</taxon>
    </lineage>
</organism>
<dbReference type="Gene3D" id="2.20.25.10">
    <property type="match status" value="1"/>
</dbReference>
<dbReference type="PANTHER" id="PTHR12949:SF0">
    <property type="entry name" value="DNA-DIRECTED RNA POLYMERASE III SUBUNIT RPC3"/>
    <property type="match status" value="1"/>
</dbReference>
<dbReference type="PANTHER" id="PTHR12949">
    <property type="entry name" value="RNA POLYMERASE III DNA DIRECTED -RELATED"/>
    <property type="match status" value="1"/>
</dbReference>
<dbReference type="SUPFAM" id="SSF158997">
    <property type="entry name" value="Trm112p-like"/>
    <property type="match status" value="1"/>
</dbReference>
<dbReference type="Proteomes" id="UP001057375">
    <property type="component" value="Unassembled WGS sequence"/>
</dbReference>
<name>A0ABQ5K2N3_9EUKA</name>
<dbReference type="InterPro" id="IPR036388">
    <property type="entry name" value="WH-like_DNA-bd_sf"/>
</dbReference>
<dbReference type="EMBL" id="BQXS01012650">
    <property type="protein sequence ID" value="GKT26381.1"/>
    <property type="molecule type" value="Genomic_DNA"/>
</dbReference>
<feature type="domain" description="DNA-directed RNA polymerase III subunit RPC3 winged-helix" evidence="7">
    <location>
        <begin position="433"/>
        <end position="511"/>
    </location>
</feature>
<comment type="function">
    <text evidence="5">DNA-dependent RNA polymerase catalyzes the transcription of DNA into RNA using the four ribonucleoside triphosphates as substrates. Specific core component of RNA polymerase III which synthesizes small RNAs, such as 5S rRNA and tRNAs.</text>
</comment>
<evidence type="ECO:0000256" key="4">
    <source>
        <dbReference type="ARBA" id="ARBA00023242"/>
    </source>
</evidence>
<evidence type="ECO:0000259" key="7">
    <source>
        <dbReference type="Pfam" id="PF22536"/>
    </source>
</evidence>
<protein>
    <recommendedName>
        <fullName evidence="5">DNA-directed RNA polymerase III subunit RPC3</fullName>
        <shortName evidence="5">RNA polymerase III subunit C3</shortName>
    </recommendedName>
</protein>
<dbReference type="Pfam" id="PF22536">
    <property type="entry name" value="WHD_POLR3C"/>
    <property type="match status" value="1"/>
</dbReference>
<dbReference type="Gene3D" id="3.40.50.300">
    <property type="entry name" value="P-loop containing nucleotide triphosphate hydrolases"/>
    <property type="match status" value="1"/>
</dbReference>
<keyword evidence="9" id="KW-1185">Reference proteome</keyword>